<dbReference type="InterPro" id="IPR018062">
    <property type="entry name" value="HTH_AraC-typ_CS"/>
</dbReference>
<feature type="modified residue" description="4-aspartylphosphate" evidence="6">
    <location>
        <position position="55"/>
    </location>
</feature>
<feature type="domain" description="HTH araC/xylS-type" evidence="7">
    <location>
        <begin position="324"/>
        <end position="421"/>
    </location>
</feature>
<dbReference type="Pfam" id="PF00072">
    <property type="entry name" value="Response_reg"/>
    <property type="match status" value="1"/>
</dbReference>
<dbReference type="EMBL" id="DXBJ01000013">
    <property type="protein sequence ID" value="HIZ57366.1"/>
    <property type="molecule type" value="Genomic_DNA"/>
</dbReference>
<evidence type="ECO:0000259" key="8">
    <source>
        <dbReference type="PROSITE" id="PS50110"/>
    </source>
</evidence>
<dbReference type="PANTHER" id="PTHR43280:SF28">
    <property type="entry name" value="HTH-TYPE TRANSCRIPTIONAL ACTIVATOR RHAS"/>
    <property type="match status" value="1"/>
</dbReference>
<dbReference type="InterPro" id="IPR001789">
    <property type="entry name" value="Sig_transdc_resp-reg_receiver"/>
</dbReference>
<dbReference type="Gene3D" id="3.40.50.2300">
    <property type="match status" value="1"/>
</dbReference>
<proteinExistence type="predicted"/>
<dbReference type="InterPro" id="IPR020449">
    <property type="entry name" value="Tscrpt_reg_AraC-type_HTH"/>
</dbReference>
<evidence type="ECO:0000256" key="4">
    <source>
        <dbReference type="ARBA" id="ARBA00023163"/>
    </source>
</evidence>
<keyword evidence="2" id="KW-0805">Transcription regulation</keyword>
<evidence type="ECO:0000259" key="7">
    <source>
        <dbReference type="PROSITE" id="PS01124"/>
    </source>
</evidence>
<reference evidence="9" key="1">
    <citation type="journal article" date="2021" name="PeerJ">
        <title>Extensive microbial diversity within the chicken gut microbiome revealed by metagenomics and culture.</title>
        <authorList>
            <person name="Gilroy R."/>
            <person name="Ravi A."/>
            <person name="Getino M."/>
            <person name="Pursley I."/>
            <person name="Horton D.L."/>
            <person name="Alikhan N.F."/>
            <person name="Baker D."/>
            <person name="Gharbi K."/>
            <person name="Hall N."/>
            <person name="Watson M."/>
            <person name="Adriaenssens E.M."/>
            <person name="Foster-Nyarko E."/>
            <person name="Jarju S."/>
            <person name="Secka A."/>
            <person name="Antonio M."/>
            <person name="Oren A."/>
            <person name="Chaudhuri R.R."/>
            <person name="La Ragione R."/>
            <person name="Hildebrand F."/>
            <person name="Pallen M.J."/>
        </authorList>
    </citation>
    <scope>NUCLEOTIDE SEQUENCE</scope>
    <source>
        <strain evidence="9">ChiBcec16-3735</strain>
    </source>
</reference>
<comment type="caution">
    <text evidence="9">The sequence shown here is derived from an EMBL/GenBank/DDBJ whole genome shotgun (WGS) entry which is preliminary data.</text>
</comment>
<dbReference type="InterPro" id="IPR011006">
    <property type="entry name" value="CheY-like_superfamily"/>
</dbReference>
<dbReference type="PROSITE" id="PS00041">
    <property type="entry name" value="HTH_ARAC_FAMILY_1"/>
    <property type="match status" value="1"/>
</dbReference>
<dbReference type="GO" id="GO:0000160">
    <property type="term" value="P:phosphorelay signal transduction system"/>
    <property type="evidence" value="ECO:0007669"/>
    <property type="project" value="InterPro"/>
</dbReference>
<keyword evidence="4" id="KW-0804">Transcription</keyword>
<dbReference type="PROSITE" id="PS01124">
    <property type="entry name" value="HTH_ARAC_FAMILY_2"/>
    <property type="match status" value="1"/>
</dbReference>
<accession>A0A9D2FEV3</accession>
<evidence type="ECO:0000256" key="1">
    <source>
        <dbReference type="ARBA" id="ARBA00018672"/>
    </source>
</evidence>
<dbReference type="AlphaFoldDB" id="A0A9D2FEV3"/>
<dbReference type="SUPFAM" id="SSF46689">
    <property type="entry name" value="Homeodomain-like"/>
    <property type="match status" value="2"/>
</dbReference>
<dbReference type="Proteomes" id="UP000824065">
    <property type="component" value="Unassembled WGS sequence"/>
</dbReference>
<dbReference type="InterPro" id="IPR018060">
    <property type="entry name" value="HTH_AraC"/>
</dbReference>
<dbReference type="GO" id="GO:0043565">
    <property type="term" value="F:sequence-specific DNA binding"/>
    <property type="evidence" value="ECO:0007669"/>
    <property type="project" value="InterPro"/>
</dbReference>
<keyword evidence="6" id="KW-0597">Phosphoprotein</keyword>
<evidence type="ECO:0000256" key="2">
    <source>
        <dbReference type="ARBA" id="ARBA00023015"/>
    </source>
</evidence>
<name>A0A9D2FEV3_9FIRM</name>
<dbReference type="PRINTS" id="PR00032">
    <property type="entry name" value="HTHARAC"/>
</dbReference>
<dbReference type="CDD" id="cd17536">
    <property type="entry name" value="REC_YesN-like"/>
    <property type="match status" value="1"/>
</dbReference>
<dbReference type="PROSITE" id="PS50110">
    <property type="entry name" value="RESPONSE_REGULATORY"/>
    <property type="match status" value="1"/>
</dbReference>
<dbReference type="SMART" id="SM00342">
    <property type="entry name" value="HTH_ARAC"/>
    <property type="match status" value="1"/>
</dbReference>
<dbReference type="SMART" id="SM00448">
    <property type="entry name" value="REC"/>
    <property type="match status" value="1"/>
</dbReference>
<evidence type="ECO:0000313" key="9">
    <source>
        <dbReference type="EMBL" id="HIZ57366.1"/>
    </source>
</evidence>
<gene>
    <name evidence="9" type="ORF">H9725_02080</name>
</gene>
<protein>
    <recommendedName>
        <fullName evidence="1">Stage 0 sporulation protein A homolog</fullName>
    </recommendedName>
</protein>
<dbReference type="InterPro" id="IPR009057">
    <property type="entry name" value="Homeodomain-like_sf"/>
</dbReference>
<sequence length="421" mass="46943">MLRILLADDEPLVLIGLQGMLEWEKLGYTVCGTARNGRIAQELIEREQPDIVIADVKMPVMDGLDLARACHEKGPLPVFIMLTSSEDFSYARRAIEAGVVDYLVKMELTPQSLCDALARAAEQVQKEKALHDTPPRMPSRTEMEAGLRTLQDRFLIRLYAGLIPDQEHLQKEKKGLELPLEGCLAAACCEILPAKAGMTSEQLLKLNLACCQMLETTLHNYLSVHATGTDVLHFNVLFALPEEPAGGLKALLEPLLKKASQIVYNYFSARLLWAVGRPVQDPLSLSRRCRELDTIRVLLSEAEPILFAVDLESDATASKLQTVAQVKAYIREHLSEKLTLADVAAVFNFSPGYLSQLFGRYGGGFVEYITEVRVAAAKEMLEKGDKKIYEIAEELGFESSFYFSKVFKKSTGLSPREYQQK</sequence>
<feature type="domain" description="Response regulatory" evidence="8">
    <location>
        <begin position="3"/>
        <end position="120"/>
    </location>
</feature>
<evidence type="ECO:0000313" key="10">
    <source>
        <dbReference type="Proteomes" id="UP000824065"/>
    </source>
</evidence>
<evidence type="ECO:0000256" key="3">
    <source>
        <dbReference type="ARBA" id="ARBA00023125"/>
    </source>
</evidence>
<dbReference type="PANTHER" id="PTHR43280">
    <property type="entry name" value="ARAC-FAMILY TRANSCRIPTIONAL REGULATOR"/>
    <property type="match status" value="1"/>
</dbReference>
<dbReference type="SUPFAM" id="SSF52172">
    <property type="entry name" value="CheY-like"/>
    <property type="match status" value="1"/>
</dbReference>
<evidence type="ECO:0000256" key="6">
    <source>
        <dbReference type="PROSITE-ProRule" id="PRU00169"/>
    </source>
</evidence>
<organism evidence="9 10">
    <name type="scientific">Candidatus Faecalibacterium gallistercoris</name>
    <dbReference type="NCBI Taxonomy" id="2838579"/>
    <lineage>
        <taxon>Bacteria</taxon>
        <taxon>Bacillati</taxon>
        <taxon>Bacillota</taxon>
        <taxon>Clostridia</taxon>
        <taxon>Eubacteriales</taxon>
        <taxon>Oscillospiraceae</taxon>
        <taxon>Faecalibacterium</taxon>
    </lineage>
</organism>
<dbReference type="GO" id="GO:0003700">
    <property type="term" value="F:DNA-binding transcription factor activity"/>
    <property type="evidence" value="ECO:0007669"/>
    <property type="project" value="InterPro"/>
</dbReference>
<comment type="function">
    <text evidence="5">May play the central regulatory role in sporulation. It may be an element of the effector pathway responsible for the activation of sporulation genes in response to nutritional stress. Spo0A may act in concert with spo0H (a sigma factor) to control the expression of some genes that are critical to the sporulation process.</text>
</comment>
<keyword evidence="3" id="KW-0238">DNA-binding</keyword>
<dbReference type="Gene3D" id="1.10.10.60">
    <property type="entry name" value="Homeodomain-like"/>
    <property type="match status" value="2"/>
</dbReference>
<reference evidence="9" key="2">
    <citation type="submission" date="2021-04" db="EMBL/GenBank/DDBJ databases">
        <authorList>
            <person name="Gilroy R."/>
        </authorList>
    </citation>
    <scope>NUCLEOTIDE SEQUENCE</scope>
    <source>
        <strain evidence="9">ChiBcec16-3735</strain>
    </source>
</reference>
<evidence type="ECO:0000256" key="5">
    <source>
        <dbReference type="ARBA" id="ARBA00024867"/>
    </source>
</evidence>
<dbReference type="Pfam" id="PF12833">
    <property type="entry name" value="HTH_18"/>
    <property type="match status" value="1"/>
</dbReference>